<reference evidence="4 5" key="1">
    <citation type="submission" date="2017-02" db="EMBL/GenBank/DDBJ databases">
        <title>Draft genome sequence of Moraxella pluranimalium CCUG 54913T type strain.</title>
        <authorList>
            <person name="Salva-Serra F."/>
            <person name="Engstrom-Jakobsson H."/>
            <person name="Thorell K."/>
            <person name="Jaen-Luchoro D."/>
            <person name="Gonzales-Siles L."/>
            <person name="Karlsson R."/>
            <person name="Yazdan S."/>
            <person name="Boulund F."/>
            <person name="Johnning A."/>
            <person name="Engstrand L."/>
            <person name="Kristiansson E."/>
            <person name="Moore E."/>
        </authorList>
    </citation>
    <scope>NUCLEOTIDE SEQUENCE [LARGE SCALE GENOMIC DNA]</scope>
    <source>
        <strain evidence="4 5">CCUG 54913</strain>
    </source>
</reference>
<dbReference type="Pfam" id="PF01980">
    <property type="entry name" value="TrmO_N"/>
    <property type="match status" value="1"/>
</dbReference>
<accession>A0A1T0CTP9</accession>
<dbReference type="InterPro" id="IPR036413">
    <property type="entry name" value="YaeB-like_sf"/>
</dbReference>
<dbReference type="SUPFAM" id="SSF118196">
    <property type="entry name" value="YaeB-like"/>
    <property type="match status" value="1"/>
</dbReference>
<dbReference type="EMBL" id="MUYU01000006">
    <property type="protein sequence ID" value="OOS25712.1"/>
    <property type="molecule type" value="Genomic_DNA"/>
</dbReference>
<dbReference type="Gene3D" id="2.40.30.70">
    <property type="entry name" value="YaeB-like"/>
    <property type="match status" value="1"/>
</dbReference>
<keyword evidence="1" id="KW-0949">S-adenosyl-L-methionine</keyword>
<comment type="similarity">
    <text evidence="2">Belongs to the tRNA methyltransferase O family.</text>
</comment>
<evidence type="ECO:0000313" key="4">
    <source>
        <dbReference type="EMBL" id="OOS25712.1"/>
    </source>
</evidence>
<dbReference type="PANTHER" id="PTHR12818">
    <property type="entry name" value="TRNA (ADENINE(37)-N6)-METHYLTRANSFERASE"/>
    <property type="match status" value="1"/>
</dbReference>
<dbReference type="Gene3D" id="3.30.2310.10">
    <property type="entry name" value="YaeB-like"/>
    <property type="match status" value="1"/>
</dbReference>
<comment type="caution">
    <text evidence="4">The sequence shown here is derived from an EMBL/GenBank/DDBJ whole genome shotgun (WGS) entry which is preliminary data.</text>
</comment>
<dbReference type="PROSITE" id="PS51668">
    <property type="entry name" value="TSAA_2"/>
    <property type="match status" value="1"/>
</dbReference>
<sequence length="238" mass="27035">MTTVQLPIIGHHRSPLVQKFGAPRQPNLVEVASVIEFVPPYDTPSAFVGIEKFSHLWVMWQFHQNKSQDNFRPQVRPPRYGGNDKVGVFATRSMYRPSALGLSVVRLSRVEIIQHRVRLHIIGADMVDGTPIVDIKPYLPFVDSVPDAISGEIDVPMTKMVQMSMQARYEFDRLCKDNKLTIVDKNIIQNLIAQDPRVAYRQAEIEVVSTMRYGVVDVDFWMDKMGVMVITGLRAVAE</sequence>
<organism evidence="4 5">
    <name type="scientific">Moraxella pluranimalium</name>
    <dbReference type="NCBI Taxonomy" id="470453"/>
    <lineage>
        <taxon>Bacteria</taxon>
        <taxon>Pseudomonadati</taxon>
        <taxon>Pseudomonadota</taxon>
        <taxon>Gammaproteobacteria</taxon>
        <taxon>Moraxellales</taxon>
        <taxon>Moraxellaceae</taxon>
        <taxon>Moraxella</taxon>
    </lineage>
</organism>
<dbReference type="CDD" id="cd09281">
    <property type="entry name" value="UPF0066"/>
    <property type="match status" value="1"/>
</dbReference>
<dbReference type="Proteomes" id="UP000189800">
    <property type="component" value="Unassembled WGS sequence"/>
</dbReference>
<dbReference type="OrthoDB" id="9804309at2"/>
<dbReference type="PANTHER" id="PTHR12818:SF0">
    <property type="entry name" value="TRNA (ADENINE(37)-N6)-METHYLTRANSFERASE"/>
    <property type="match status" value="1"/>
</dbReference>
<dbReference type="RefSeq" id="WP_078253468.1">
    <property type="nucleotide sequence ID" value="NZ_MUYU01000006.1"/>
</dbReference>
<protein>
    <submittedName>
        <fullName evidence="4">tRNA (N6-threonylcarbamoyladenosine(37)-N6)-methyltransferase TrmO</fullName>
    </submittedName>
</protein>
<gene>
    <name evidence="4" type="ORF">B0680_02520</name>
</gene>
<keyword evidence="4" id="KW-0489">Methyltransferase</keyword>
<name>A0A1T0CTP9_9GAMM</name>
<evidence type="ECO:0000259" key="3">
    <source>
        <dbReference type="PROSITE" id="PS51668"/>
    </source>
</evidence>
<keyword evidence="4" id="KW-0808">Transferase</keyword>
<proteinExistence type="inferred from homology"/>
<dbReference type="AlphaFoldDB" id="A0A1T0CTP9"/>
<evidence type="ECO:0000256" key="2">
    <source>
        <dbReference type="ARBA" id="ARBA00033753"/>
    </source>
</evidence>
<feature type="domain" description="TsaA-like" evidence="3">
    <location>
        <begin position="6"/>
        <end position="147"/>
    </location>
</feature>
<evidence type="ECO:0000313" key="5">
    <source>
        <dbReference type="Proteomes" id="UP000189800"/>
    </source>
</evidence>
<dbReference type="InterPro" id="IPR023370">
    <property type="entry name" value="TrmO-like_N"/>
</dbReference>
<evidence type="ECO:0000256" key="1">
    <source>
        <dbReference type="ARBA" id="ARBA00022691"/>
    </source>
</evidence>
<dbReference type="GO" id="GO:0008168">
    <property type="term" value="F:methyltransferase activity"/>
    <property type="evidence" value="ECO:0007669"/>
    <property type="project" value="UniProtKB-KW"/>
</dbReference>
<dbReference type="InterPro" id="IPR036414">
    <property type="entry name" value="YaeB_N_sf"/>
</dbReference>
<dbReference type="NCBIfam" id="TIGR00104">
    <property type="entry name" value="tRNA_TsaA"/>
    <property type="match status" value="1"/>
</dbReference>
<keyword evidence="5" id="KW-1185">Reference proteome</keyword>
<dbReference type="InterPro" id="IPR040372">
    <property type="entry name" value="YaeB-like"/>
</dbReference>
<dbReference type="GO" id="GO:0032259">
    <property type="term" value="P:methylation"/>
    <property type="evidence" value="ECO:0007669"/>
    <property type="project" value="UniProtKB-KW"/>
</dbReference>